<keyword evidence="3" id="KW-1185">Reference proteome</keyword>
<evidence type="ECO:0000313" key="3">
    <source>
        <dbReference type="Proteomes" id="UP001203423"/>
    </source>
</evidence>
<organism evidence="2 3">
    <name type="scientific">Shewanella surugensis</name>
    <dbReference type="NCBI Taxonomy" id="212020"/>
    <lineage>
        <taxon>Bacteria</taxon>
        <taxon>Pseudomonadati</taxon>
        <taxon>Pseudomonadota</taxon>
        <taxon>Gammaproteobacteria</taxon>
        <taxon>Alteromonadales</taxon>
        <taxon>Shewanellaceae</taxon>
        <taxon>Shewanella</taxon>
    </lineage>
</organism>
<dbReference type="RefSeq" id="WP_248940603.1">
    <property type="nucleotide sequence ID" value="NZ_JAKIKS010000044.1"/>
</dbReference>
<evidence type="ECO:0000313" key="2">
    <source>
        <dbReference type="EMBL" id="MCL1125289.1"/>
    </source>
</evidence>
<feature type="transmembrane region" description="Helical" evidence="1">
    <location>
        <begin position="6"/>
        <end position="28"/>
    </location>
</feature>
<dbReference type="Proteomes" id="UP001203423">
    <property type="component" value="Unassembled WGS sequence"/>
</dbReference>
<sequence length="158" mass="16806">MENRWSVAVSAGLLAVVWAGVADVFNWITWLGFMGCSTFFAQHLSGIKGMFMAWATNLSGVLWGWLIISASSFFVSPMVGYIMTGLVTAAMCLQASYYRLAFIPGTFIGCCVCFALAGDLVAIIPPLLIGGTLGLAMSLLTGQFVSLSNKLSKAQVAE</sequence>
<comment type="caution">
    <text evidence="2">The sequence shown here is derived from an EMBL/GenBank/DDBJ whole genome shotgun (WGS) entry which is preliminary data.</text>
</comment>
<name>A0ABT0LCK4_9GAMM</name>
<keyword evidence="1" id="KW-1133">Transmembrane helix</keyword>
<feature type="transmembrane region" description="Helical" evidence="1">
    <location>
        <begin position="123"/>
        <end position="145"/>
    </location>
</feature>
<dbReference type="InterPro" id="IPR009476">
    <property type="entry name" value="DUF1097"/>
</dbReference>
<proteinExistence type="predicted"/>
<protein>
    <submittedName>
        <fullName evidence="2">DUF1097 domain-containing protein</fullName>
    </submittedName>
</protein>
<reference evidence="2 3" key="1">
    <citation type="submission" date="2022-01" db="EMBL/GenBank/DDBJ databases">
        <title>Whole genome-based taxonomy of the Shewanellaceae.</title>
        <authorList>
            <person name="Martin-Rodriguez A.J."/>
        </authorList>
    </citation>
    <scope>NUCLEOTIDE SEQUENCE [LARGE SCALE GENOMIC DNA]</scope>
    <source>
        <strain evidence="2 3">DSM 17177</strain>
    </source>
</reference>
<accession>A0ABT0LCK4</accession>
<gene>
    <name evidence="2" type="ORF">L2764_12580</name>
</gene>
<dbReference type="Pfam" id="PF06496">
    <property type="entry name" value="DUF1097"/>
    <property type="match status" value="1"/>
</dbReference>
<dbReference type="EMBL" id="JAKIKS010000044">
    <property type="protein sequence ID" value="MCL1125289.1"/>
    <property type="molecule type" value="Genomic_DNA"/>
</dbReference>
<feature type="transmembrane region" description="Helical" evidence="1">
    <location>
        <begin position="100"/>
        <end position="117"/>
    </location>
</feature>
<evidence type="ECO:0000256" key="1">
    <source>
        <dbReference type="SAM" id="Phobius"/>
    </source>
</evidence>
<keyword evidence="1" id="KW-0812">Transmembrane</keyword>
<keyword evidence="1" id="KW-0472">Membrane</keyword>